<dbReference type="GO" id="GO:0008732">
    <property type="term" value="F:L-allo-threonine aldolase activity"/>
    <property type="evidence" value="ECO:0007669"/>
    <property type="project" value="TreeGrafter"/>
</dbReference>
<keyword evidence="6" id="KW-1185">Reference proteome</keyword>
<dbReference type="EMBL" id="BAOS01000003">
    <property type="protein sequence ID" value="GAX59389.1"/>
    <property type="molecule type" value="Genomic_DNA"/>
</dbReference>
<evidence type="ECO:0000259" key="4">
    <source>
        <dbReference type="Pfam" id="PF01212"/>
    </source>
</evidence>
<dbReference type="GO" id="GO:0005829">
    <property type="term" value="C:cytosol"/>
    <property type="evidence" value="ECO:0007669"/>
    <property type="project" value="TreeGrafter"/>
</dbReference>
<evidence type="ECO:0000256" key="3">
    <source>
        <dbReference type="ARBA" id="ARBA00022898"/>
    </source>
</evidence>
<dbReference type="OrthoDB" id="9774495at2"/>
<dbReference type="InterPro" id="IPR015421">
    <property type="entry name" value="PyrdxlP-dep_Trfase_major"/>
</dbReference>
<dbReference type="InterPro" id="IPR001597">
    <property type="entry name" value="ArAA_b-elim_lyase/Thr_aldolase"/>
</dbReference>
<dbReference type="PANTHER" id="PTHR48097:SF9">
    <property type="entry name" value="L-THREONINE ALDOLASE"/>
    <property type="match status" value="1"/>
</dbReference>
<evidence type="ECO:0000313" key="6">
    <source>
        <dbReference type="Proteomes" id="UP000218542"/>
    </source>
</evidence>
<evidence type="ECO:0000313" key="5">
    <source>
        <dbReference type="EMBL" id="GAX59389.1"/>
    </source>
</evidence>
<dbReference type="SUPFAM" id="SSF53383">
    <property type="entry name" value="PLP-dependent transferases"/>
    <property type="match status" value="2"/>
</dbReference>
<dbReference type="GO" id="GO:0006567">
    <property type="term" value="P:L-threonine catabolic process"/>
    <property type="evidence" value="ECO:0007669"/>
    <property type="project" value="TreeGrafter"/>
</dbReference>
<dbReference type="Proteomes" id="UP000218542">
    <property type="component" value="Unassembled WGS sequence"/>
</dbReference>
<proteinExistence type="inferred from homology"/>
<evidence type="ECO:0000256" key="2">
    <source>
        <dbReference type="ARBA" id="ARBA00006966"/>
    </source>
</evidence>
<dbReference type="GO" id="GO:0006545">
    <property type="term" value="P:glycine biosynthetic process"/>
    <property type="evidence" value="ECO:0007669"/>
    <property type="project" value="TreeGrafter"/>
</dbReference>
<name>A0A286TU23_9BACT</name>
<sequence length="185" mass="20173">MRIVDLRSDTVTTPTLKMRQAMKDAEVGDDGFGDDPTTNRLEKIASDRAGKEDAIFVPSGIMGNLISIMVLTKPGDGVICDRLAHINTMVAGSTAALTGTTICPLDVNESGHFNLNLRTVQTNIICYKFELPELNCKDFVDSVAGKGVRAVHLYGNCGRMVTHKDLNESDIAYVLEVFKDTVSEY</sequence>
<evidence type="ECO:0000256" key="1">
    <source>
        <dbReference type="ARBA" id="ARBA00001933"/>
    </source>
</evidence>
<feature type="domain" description="Aromatic amino acid beta-eliminating lyase/threonine aldolase" evidence="4">
    <location>
        <begin position="5"/>
        <end position="116"/>
    </location>
</feature>
<organism evidence="5 6">
    <name type="scientific">Candidatus Scalindua japonica</name>
    <dbReference type="NCBI Taxonomy" id="1284222"/>
    <lineage>
        <taxon>Bacteria</taxon>
        <taxon>Pseudomonadati</taxon>
        <taxon>Planctomycetota</taxon>
        <taxon>Candidatus Brocadiia</taxon>
        <taxon>Candidatus Brocadiales</taxon>
        <taxon>Candidatus Scalinduaceae</taxon>
        <taxon>Candidatus Scalindua</taxon>
    </lineage>
</organism>
<dbReference type="InterPro" id="IPR015424">
    <property type="entry name" value="PyrdxlP-dep_Trfase"/>
</dbReference>
<comment type="cofactor">
    <cofactor evidence="1">
        <name>pyridoxal 5'-phosphate</name>
        <dbReference type="ChEBI" id="CHEBI:597326"/>
    </cofactor>
</comment>
<dbReference type="Gene3D" id="3.40.640.10">
    <property type="entry name" value="Type I PLP-dependent aspartate aminotransferase-like (Major domain)"/>
    <property type="match status" value="1"/>
</dbReference>
<dbReference type="Pfam" id="PF01212">
    <property type="entry name" value="Beta_elim_lyase"/>
    <property type="match status" value="1"/>
</dbReference>
<gene>
    <name evidence="5" type="ORF">SCALIN_C03_0046</name>
</gene>
<accession>A0A286TU23</accession>
<reference evidence="6" key="1">
    <citation type="journal article" date="2017" name="Environ. Microbiol. Rep.">
        <title>Genetic Diversity of Marine Anaerobic Ammonium-Oxidizing Bacteria as Revealed by Genomic and Proteomic Analyses of 'Candidatus Scalindua japonica'.</title>
        <authorList>
            <person name="Oshiki M."/>
            <person name="Mizuto K."/>
            <person name="Kimura Z."/>
            <person name="Kindaichi T."/>
            <person name="Satoh H."/>
            <person name="Okabe S."/>
        </authorList>
    </citation>
    <scope>NUCLEOTIDE SEQUENCE [LARGE SCALE GENOMIC DNA]</scope>
    <source>
        <strain evidence="6">husup-a2</strain>
    </source>
</reference>
<dbReference type="AlphaFoldDB" id="A0A286TU23"/>
<keyword evidence="3" id="KW-0663">Pyridoxal phosphate</keyword>
<dbReference type="PANTHER" id="PTHR48097">
    <property type="entry name" value="L-THREONINE ALDOLASE-RELATED"/>
    <property type="match status" value="1"/>
</dbReference>
<comment type="similarity">
    <text evidence="2">Belongs to the threonine aldolase family.</text>
</comment>
<comment type="caution">
    <text evidence="5">The sequence shown here is derived from an EMBL/GenBank/DDBJ whole genome shotgun (WGS) entry which is preliminary data.</text>
</comment>
<protein>
    <submittedName>
        <fullName evidence="5">Threonine aldolase</fullName>
    </submittedName>
</protein>